<dbReference type="Gene3D" id="3.40.30.10">
    <property type="entry name" value="Glutaredoxin"/>
    <property type="match status" value="1"/>
</dbReference>
<protein>
    <submittedName>
        <fullName evidence="7">AhpC/TSA family protein</fullName>
    </submittedName>
    <submittedName>
        <fullName evidence="6">Peroxiredoxin</fullName>
    </submittedName>
</protein>
<comment type="subcellular location">
    <subcellularLocation>
        <location evidence="1">Cell envelope</location>
    </subcellularLocation>
</comment>
<accession>A0A7X5YFI0</accession>
<dbReference type="GO" id="GO:0016491">
    <property type="term" value="F:oxidoreductase activity"/>
    <property type="evidence" value="ECO:0007669"/>
    <property type="project" value="InterPro"/>
</dbReference>
<dbReference type="Proteomes" id="UP001302374">
    <property type="component" value="Chromosome"/>
</dbReference>
<dbReference type="PANTHER" id="PTHR42852">
    <property type="entry name" value="THIOL:DISULFIDE INTERCHANGE PROTEIN DSBE"/>
    <property type="match status" value="1"/>
</dbReference>
<evidence type="ECO:0000256" key="4">
    <source>
        <dbReference type="ARBA" id="ARBA00023284"/>
    </source>
</evidence>
<gene>
    <name evidence="7" type="ORF">F1644_05770</name>
    <name evidence="6" type="ORF">GGR15_002514</name>
</gene>
<keyword evidence="3" id="KW-1015">Disulfide bond</keyword>
<dbReference type="RefSeq" id="WP_147344478.1">
    <property type="nucleotide sequence ID" value="NZ_BMPA01000008.1"/>
</dbReference>
<organism evidence="6 8">
    <name type="scientific">Butyricimonas paravirosa</name>
    <dbReference type="NCBI Taxonomy" id="1472417"/>
    <lineage>
        <taxon>Bacteria</taxon>
        <taxon>Pseudomonadati</taxon>
        <taxon>Bacteroidota</taxon>
        <taxon>Bacteroidia</taxon>
        <taxon>Bacteroidales</taxon>
        <taxon>Odoribacteraceae</taxon>
        <taxon>Butyricimonas</taxon>
    </lineage>
</organism>
<dbReference type="Proteomes" id="UP000576368">
    <property type="component" value="Unassembled WGS sequence"/>
</dbReference>
<dbReference type="InterPro" id="IPR025380">
    <property type="entry name" value="DUF4369"/>
</dbReference>
<dbReference type="PROSITE" id="PS51257">
    <property type="entry name" value="PROKAR_LIPOPROTEIN"/>
    <property type="match status" value="1"/>
</dbReference>
<dbReference type="InterPro" id="IPR036249">
    <property type="entry name" value="Thioredoxin-like_sf"/>
</dbReference>
<evidence type="ECO:0000256" key="2">
    <source>
        <dbReference type="ARBA" id="ARBA00022748"/>
    </source>
</evidence>
<keyword evidence="4" id="KW-0676">Redox-active center</keyword>
<dbReference type="CDD" id="cd02966">
    <property type="entry name" value="TlpA_like_family"/>
    <property type="match status" value="1"/>
</dbReference>
<name>A0A7X5YFI0_9BACT</name>
<dbReference type="GO" id="GO:0017004">
    <property type="term" value="P:cytochrome complex assembly"/>
    <property type="evidence" value="ECO:0007669"/>
    <property type="project" value="UniProtKB-KW"/>
</dbReference>
<dbReference type="InterPro" id="IPR013766">
    <property type="entry name" value="Thioredoxin_domain"/>
</dbReference>
<dbReference type="Pfam" id="PF14289">
    <property type="entry name" value="DUF4369"/>
    <property type="match status" value="1"/>
</dbReference>
<keyword evidence="9" id="KW-1185">Reference proteome</keyword>
<evidence type="ECO:0000313" key="8">
    <source>
        <dbReference type="Proteomes" id="UP000576368"/>
    </source>
</evidence>
<dbReference type="InterPro" id="IPR000866">
    <property type="entry name" value="AhpC/TSA"/>
</dbReference>
<dbReference type="EMBL" id="CP043839">
    <property type="protein sequence ID" value="WOF11801.1"/>
    <property type="molecule type" value="Genomic_DNA"/>
</dbReference>
<dbReference type="PROSITE" id="PS00194">
    <property type="entry name" value="THIOREDOXIN_1"/>
    <property type="match status" value="1"/>
</dbReference>
<feature type="domain" description="Thioredoxin" evidence="5">
    <location>
        <begin position="224"/>
        <end position="362"/>
    </location>
</feature>
<sequence length="362" mass="42222">MKYSYYLFILILFYACQKKDEGFVVRGVITGYSGTKLFVREIIPGNDAWMNDTIEVKDGTFEYRGKVESPRLIYFIPQDFLGRYELFLENSEIKLNVENGHYRDMKVTGSKSHEEFIAISRDSRELLIRCGQFEKQKNEAFKTDTELYKRLEDSTSVWSGRLLRFLVERINYSNSLVLPYFASEWIKSEDIQNMERFINGLTPDARKSVYTQYCEKALEQAKKVQSGNDAYDFVLQDIDGKEYRLSDFKGNYVLLEFSASWCGWCKLEIPYLKQVYDLTKGKKFHMFTINLDKERKLWEEDVKKESLPWPVLSDLKAFDGGVAGEYNVSGIPVIFLIDPEGKIVTNKLRGEGMISFIKQLSF</sequence>
<reference evidence="7 9" key="1">
    <citation type="submission" date="2019-09" db="EMBL/GenBank/DDBJ databases">
        <title>Butyricimonas paravirosa DSM 105722 (=214-4 = JCM 18677 = CCUG 65563).</title>
        <authorList>
            <person name="Le Roy T."/>
            <person name="Cani P.D."/>
        </authorList>
    </citation>
    <scope>NUCLEOTIDE SEQUENCE [LARGE SCALE GENOMIC DNA]</scope>
    <source>
        <strain evidence="7 9">DSM 105722</strain>
    </source>
</reference>
<evidence type="ECO:0000256" key="1">
    <source>
        <dbReference type="ARBA" id="ARBA00004196"/>
    </source>
</evidence>
<dbReference type="PANTHER" id="PTHR42852:SF6">
    <property type="entry name" value="THIOL:DISULFIDE INTERCHANGE PROTEIN DSBE"/>
    <property type="match status" value="1"/>
</dbReference>
<keyword evidence="2" id="KW-0201">Cytochrome c-type biogenesis</keyword>
<proteinExistence type="predicted"/>
<dbReference type="Pfam" id="PF00578">
    <property type="entry name" value="AhpC-TSA"/>
    <property type="match status" value="1"/>
</dbReference>
<reference evidence="6 8" key="2">
    <citation type="submission" date="2020-03" db="EMBL/GenBank/DDBJ databases">
        <title>Genomic Encyclopedia of Type Strains, Phase IV (KMG-IV): sequencing the most valuable type-strain genomes for metagenomic binning, comparative biology and taxonomic classification.</title>
        <authorList>
            <person name="Goeker M."/>
        </authorList>
    </citation>
    <scope>NUCLEOTIDE SEQUENCE [LARGE SCALE GENOMIC DNA]</scope>
    <source>
        <strain evidence="6 8">DSM 105722</strain>
    </source>
</reference>
<dbReference type="GO" id="GO:0016209">
    <property type="term" value="F:antioxidant activity"/>
    <property type="evidence" value="ECO:0007669"/>
    <property type="project" value="InterPro"/>
</dbReference>
<dbReference type="InterPro" id="IPR017937">
    <property type="entry name" value="Thioredoxin_CS"/>
</dbReference>
<dbReference type="PROSITE" id="PS51352">
    <property type="entry name" value="THIOREDOXIN_2"/>
    <property type="match status" value="1"/>
</dbReference>
<evidence type="ECO:0000313" key="6">
    <source>
        <dbReference type="EMBL" id="NJC18886.1"/>
    </source>
</evidence>
<evidence type="ECO:0000313" key="9">
    <source>
        <dbReference type="Proteomes" id="UP001302374"/>
    </source>
</evidence>
<evidence type="ECO:0000313" key="7">
    <source>
        <dbReference type="EMBL" id="WOF11801.1"/>
    </source>
</evidence>
<dbReference type="EMBL" id="JAATLI010000008">
    <property type="protein sequence ID" value="NJC18886.1"/>
    <property type="molecule type" value="Genomic_DNA"/>
</dbReference>
<dbReference type="InterPro" id="IPR050553">
    <property type="entry name" value="Thioredoxin_ResA/DsbE_sf"/>
</dbReference>
<evidence type="ECO:0000259" key="5">
    <source>
        <dbReference type="PROSITE" id="PS51352"/>
    </source>
</evidence>
<dbReference type="GO" id="GO:0030313">
    <property type="term" value="C:cell envelope"/>
    <property type="evidence" value="ECO:0007669"/>
    <property type="project" value="UniProtKB-SubCell"/>
</dbReference>
<dbReference type="AlphaFoldDB" id="A0A7X5YFI0"/>
<evidence type="ECO:0000256" key="3">
    <source>
        <dbReference type="ARBA" id="ARBA00023157"/>
    </source>
</evidence>
<dbReference type="SUPFAM" id="SSF52833">
    <property type="entry name" value="Thioredoxin-like"/>
    <property type="match status" value="1"/>
</dbReference>
<dbReference type="GeneID" id="86890781"/>